<sequence length="172" mass="18835">MPQQDHRRRQTDRAFPGFHGFHVHTVGICDPKATDPSGKVVPYLSAGGHLNLEGVGHPHHTGDLPSLYVSADDTVTSITENDKLTAAAPFDADGSAIIIQRTAGQLRQHPHSRFSDRPRRRDLNNRRLRWPGGMWRDRPIAVNQAARLPPAQGPCVLAAPATTTRPTSPLIT</sequence>
<evidence type="ECO:0000256" key="1">
    <source>
        <dbReference type="ARBA" id="ARBA00010457"/>
    </source>
</evidence>
<dbReference type="InterPro" id="IPR036423">
    <property type="entry name" value="SOD-like_Cu/Zn_dom_sf"/>
</dbReference>
<dbReference type="SUPFAM" id="SSF49329">
    <property type="entry name" value="Cu,Zn superoxide dismutase-like"/>
    <property type="match status" value="1"/>
</dbReference>
<name>A0A428YK16_KIBAR</name>
<feature type="region of interest" description="Disordered" evidence="2">
    <location>
        <begin position="103"/>
        <end position="125"/>
    </location>
</feature>
<evidence type="ECO:0000313" key="4">
    <source>
        <dbReference type="EMBL" id="RSM67889.1"/>
    </source>
</evidence>
<dbReference type="AlphaFoldDB" id="A0A428YK16"/>
<evidence type="ECO:0000313" key="5">
    <source>
        <dbReference type="Proteomes" id="UP000287547"/>
    </source>
</evidence>
<gene>
    <name evidence="4" type="ORF">DMH04_47820</name>
</gene>
<comment type="similarity">
    <text evidence="1">Belongs to the Cu-Zn superoxide dismutase family.</text>
</comment>
<proteinExistence type="inferred from homology"/>
<evidence type="ECO:0000259" key="3">
    <source>
        <dbReference type="Pfam" id="PF00080"/>
    </source>
</evidence>
<dbReference type="Gene3D" id="2.60.40.200">
    <property type="entry name" value="Superoxide dismutase, copper/zinc binding domain"/>
    <property type="match status" value="1"/>
</dbReference>
<protein>
    <recommendedName>
        <fullName evidence="3">Superoxide dismutase copper/zinc binding domain-containing protein</fullName>
    </recommendedName>
</protein>
<evidence type="ECO:0000256" key="2">
    <source>
        <dbReference type="SAM" id="MobiDB-lite"/>
    </source>
</evidence>
<feature type="compositionally biased region" description="Basic and acidic residues" evidence="2">
    <location>
        <begin position="113"/>
        <end position="125"/>
    </location>
</feature>
<dbReference type="GO" id="GO:0006801">
    <property type="term" value="P:superoxide metabolic process"/>
    <property type="evidence" value="ECO:0007669"/>
    <property type="project" value="InterPro"/>
</dbReference>
<dbReference type="GO" id="GO:0046872">
    <property type="term" value="F:metal ion binding"/>
    <property type="evidence" value="ECO:0007669"/>
    <property type="project" value="InterPro"/>
</dbReference>
<dbReference type="OrthoDB" id="9792957at2"/>
<feature type="domain" description="Superoxide dismutase copper/zinc binding" evidence="3">
    <location>
        <begin position="16"/>
        <end position="109"/>
    </location>
</feature>
<comment type="caution">
    <text evidence="4">The sequence shown here is derived from an EMBL/GenBank/DDBJ whole genome shotgun (WGS) entry which is preliminary data.</text>
</comment>
<accession>A0A428YK16</accession>
<dbReference type="Pfam" id="PF00080">
    <property type="entry name" value="Sod_Cu"/>
    <property type="match status" value="1"/>
</dbReference>
<organism evidence="4 5">
    <name type="scientific">Kibdelosporangium aridum</name>
    <dbReference type="NCBI Taxonomy" id="2030"/>
    <lineage>
        <taxon>Bacteria</taxon>
        <taxon>Bacillati</taxon>
        <taxon>Actinomycetota</taxon>
        <taxon>Actinomycetes</taxon>
        <taxon>Pseudonocardiales</taxon>
        <taxon>Pseudonocardiaceae</taxon>
        <taxon>Kibdelosporangium</taxon>
    </lineage>
</organism>
<dbReference type="InterPro" id="IPR001424">
    <property type="entry name" value="SOD_Cu_Zn_dom"/>
</dbReference>
<reference evidence="4 5" key="1">
    <citation type="submission" date="2018-05" db="EMBL/GenBank/DDBJ databases">
        <title>Evolution of GPA BGCs.</title>
        <authorList>
            <person name="Waglechner N."/>
            <person name="Wright G.D."/>
        </authorList>
    </citation>
    <scope>NUCLEOTIDE SEQUENCE [LARGE SCALE GENOMIC DNA]</scope>
    <source>
        <strain evidence="4 5">A82846</strain>
    </source>
</reference>
<dbReference type="EMBL" id="QHKI01000078">
    <property type="protein sequence ID" value="RSM67889.1"/>
    <property type="molecule type" value="Genomic_DNA"/>
</dbReference>
<dbReference type="Proteomes" id="UP000287547">
    <property type="component" value="Unassembled WGS sequence"/>
</dbReference>